<keyword evidence="2" id="KW-1185">Reference proteome</keyword>
<dbReference type="EMBL" id="ABID01000004">
    <property type="protein sequence ID" value="EDQ04343.1"/>
    <property type="molecule type" value="Genomic_DNA"/>
</dbReference>
<organism evidence="1 2">
    <name type="scientific">Sulfitobacter indolifex HEL-45</name>
    <dbReference type="NCBI Taxonomy" id="391624"/>
    <lineage>
        <taxon>Bacteria</taxon>
        <taxon>Pseudomonadati</taxon>
        <taxon>Pseudomonadota</taxon>
        <taxon>Alphaproteobacteria</taxon>
        <taxon>Rhodobacterales</taxon>
        <taxon>Roseobacteraceae</taxon>
        <taxon>Sulfitobacter</taxon>
    </lineage>
</organism>
<dbReference type="Proteomes" id="UP000003257">
    <property type="component" value="Unassembled WGS sequence"/>
</dbReference>
<sequence>MEIDRFFILYSPSELNSLIDEGGRAVTQYTAKDGENFHLFIG</sequence>
<protein>
    <submittedName>
        <fullName evidence="1">Uncharacterized protein</fullName>
    </submittedName>
</protein>
<gene>
    <name evidence="1" type="ORF">OIHEL45_15479</name>
</gene>
<accession>A0ABM9X4G9</accession>
<comment type="caution">
    <text evidence="1">The sequence shown here is derived from an EMBL/GenBank/DDBJ whole genome shotgun (WGS) entry which is preliminary data.</text>
</comment>
<name>A0ABM9X4G9_9RHOB</name>
<proteinExistence type="predicted"/>
<evidence type="ECO:0000313" key="1">
    <source>
        <dbReference type="EMBL" id="EDQ04343.1"/>
    </source>
</evidence>
<reference evidence="1 2" key="1">
    <citation type="submission" date="2007-11" db="EMBL/GenBank/DDBJ databases">
        <authorList>
            <person name="Wagner-Dobler I."/>
            <person name="Ferriera S."/>
            <person name="Johnson J."/>
            <person name="Kravitz S."/>
            <person name="Beeson K."/>
            <person name="Sutton G."/>
            <person name="Rogers Y.-H."/>
            <person name="Friedman R."/>
            <person name="Frazier M."/>
            <person name="Venter J.C."/>
        </authorList>
    </citation>
    <scope>NUCLEOTIDE SEQUENCE [LARGE SCALE GENOMIC DNA]</scope>
    <source>
        <strain evidence="1 2">HEL-45</strain>
    </source>
</reference>
<evidence type="ECO:0000313" key="2">
    <source>
        <dbReference type="Proteomes" id="UP000003257"/>
    </source>
</evidence>